<feature type="domain" description="CUB" evidence="6">
    <location>
        <begin position="189"/>
        <end position="298"/>
    </location>
</feature>
<evidence type="ECO:0000313" key="8">
    <source>
        <dbReference type="Proteomes" id="UP001634394"/>
    </source>
</evidence>
<evidence type="ECO:0000256" key="2">
    <source>
        <dbReference type="PROSITE-ProRule" id="PRU00059"/>
    </source>
</evidence>
<evidence type="ECO:0000256" key="5">
    <source>
        <dbReference type="SAM" id="SignalP"/>
    </source>
</evidence>
<evidence type="ECO:0000256" key="3">
    <source>
        <dbReference type="SAM" id="MobiDB-lite"/>
    </source>
</evidence>
<evidence type="ECO:0000256" key="1">
    <source>
        <dbReference type="ARBA" id="ARBA00023157"/>
    </source>
</evidence>
<keyword evidence="8" id="KW-1185">Reference proteome</keyword>
<keyword evidence="4" id="KW-0812">Transmembrane</keyword>
<keyword evidence="1" id="KW-1015">Disulfide bond</keyword>
<accession>A0ABD3VIA5</accession>
<dbReference type="InterPro" id="IPR035914">
    <property type="entry name" value="Sperma_CUB_dom_sf"/>
</dbReference>
<sequence length="648" mass="72469">MNILHLALCLSCLTEVSALTGNETECSSRCETGAGGYFKLEKDTMKRIQVSKGFHVKMFVMSSKSIFDVEVVECSVGTKSLVGGFNRNLETYESKENEIEVRVNAYSTQLDIQWWRVCGGSVVGYSGKLIGPDHASGYPENQTCIWNITVLNGYMLLLNLSIEGYNESTNCSYIVLIAFHRSFRPIVECGDTFYADNGELASPDNYVDFSFHVQCNWTISVSPGHTIVINYTFPKTSNRDAGCKSYVQVTEADSDASKILCQSRTFAVHKSSSNIVRISFTYQPGMNYTWFYAQWHSEPAQTPNNKVSNTDVGQVESSNTGIKDKDNRGSTKTSIVTLQEKYNNVTKVSVADAILQTAAAPLAIVIIIIIAFPLVWCAKSRRCFARRHTTYDMKENIYNSLNEIDITAENCKQQIREKNFNPETFRRRLPTLPPNRLSEILGRVRKGIQLRNERYDTVHGEQNEGFHLTAVGDHTEPQKNNQEDELAEEEIISIRNESTLDNFRNVGYISSDNVDQAKLLGVSSTRIIKTDCIINKSAMAIMDNEDNVGDVDDYLTPGDNDLTPVDDNITHLDDYLTPVDDNVTTVDDSLTPVDDNLTPVDDNLTQVDDYLTPVDDNLTPVDDNLTQVDDYLTPVDDNLTPVDDTATP</sequence>
<dbReference type="Gene3D" id="2.60.120.290">
    <property type="entry name" value="Spermadhesin, CUB domain"/>
    <property type="match status" value="2"/>
</dbReference>
<dbReference type="SUPFAM" id="SSF49854">
    <property type="entry name" value="Spermadhesin, CUB domain"/>
    <property type="match status" value="2"/>
</dbReference>
<dbReference type="InterPro" id="IPR052129">
    <property type="entry name" value="Spermadhesin-Link_domain"/>
</dbReference>
<dbReference type="PANTHER" id="PTHR46908">
    <property type="entry name" value="CUBILIN-LIKE PROTEIN"/>
    <property type="match status" value="1"/>
</dbReference>
<comment type="caution">
    <text evidence="2">Lacks conserved residue(s) required for the propagation of feature annotation.</text>
</comment>
<dbReference type="Pfam" id="PF00431">
    <property type="entry name" value="CUB"/>
    <property type="match status" value="1"/>
</dbReference>
<dbReference type="PANTHER" id="PTHR46908:SF4">
    <property type="entry name" value="TUMOR NECROSIS FACTOR-INDUCIBLE GENE 6 PROTEIN"/>
    <property type="match status" value="1"/>
</dbReference>
<evidence type="ECO:0000313" key="7">
    <source>
        <dbReference type="EMBL" id="KAL3860911.1"/>
    </source>
</evidence>
<feature type="chain" id="PRO_5044840162" description="CUB domain-containing protein" evidence="5">
    <location>
        <begin position="19"/>
        <end position="648"/>
    </location>
</feature>
<feature type="compositionally biased region" description="Polar residues" evidence="3">
    <location>
        <begin position="302"/>
        <end position="321"/>
    </location>
</feature>
<evidence type="ECO:0000259" key="6">
    <source>
        <dbReference type="PROSITE" id="PS01180"/>
    </source>
</evidence>
<dbReference type="EMBL" id="JBJQND010000011">
    <property type="protein sequence ID" value="KAL3860911.1"/>
    <property type="molecule type" value="Genomic_DNA"/>
</dbReference>
<protein>
    <recommendedName>
        <fullName evidence="6">CUB domain-containing protein</fullName>
    </recommendedName>
</protein>
<feature type="domain" description="CUB" evidence="6">
    <location>
        <begin position="118"/>
        <end position="173"/>
    </location>
</feature>
<keyword evidence="5" id="KW-0732">Signal</keyword>
<dbReference type="AlphaFoldDB" id="A0ABD3VIA5"/>
<dbReference type="Proteomes" id="UP001634394">
    <property type="component" value="Unassembled WGS sequence"/>
</dbReference>
<feature type="signal peptide" evidence="5">
    <location>
        <begin position="1"/>
        <end position="18"/>
    </location>
</feature>
<feature type="region of interest" description="Disordered" evidence="3">
    <location>
        <begin position="302"/>
        <end position="330"/>
    </location>
</feature>
<organism evidence="7 8">
    <name type="scientific">Sinanodonta woodiana</name>
    <name type="common">Chinese pond mussel</name>
    <name type="synonym">Anodonta woodiana</name>
    <dbReference type="NCBI Taxonomy" id="1069815"/>
    <lineage>
        <taxon>Eukaryota</taxon>
        <taxon>Metazoa</taxon>
        <taxon>Spiralia</taxon>
        <taxon>Lophotrochozoa</taxon>
        <taxon>Mollusca</taxon>
        <taxon>Bivalvia</taxon>
        <taxon>Autobranchia</taxon>
        <taxon>Heteroconchia</taxon>
        <taxon>Palaeoheterodonta</taxon>
        <taxon>Unionida</taxon>
        <taxon>Unionoidea</taxon>
        <taxon>Unionidae</taxon>
        <taxon>Unioninae</taxon>
        <taxon>Sinanodonta</taxon>
    </lineage>
</organism>
<dbReference type="InterPro" id="IPR000859">
    <property type="entry name" value="CUB_dom"/>
</dbReference>
<dbReference type="PROSITE" id="PS01180">
    <property type="entry name" value="CUB"/>
    <property type="match status" value="2"/>
</dbReference>
<comment type="caution">
    <text evidence="7">The sequence shown here is derived from an EMBL/GenBank/DDBJ whole genome shotgun (WGS) entry which is preliminary data.</text>
</comment>
<dbReference type="CDD" id="cd00041">
    <property type="entry name" value="CUB"/>
    <property type="match status" value="1"/>
</dbReference>
<keyword evidence="4" id="KW-0472">Membrane</keyword>
<feature type="transmembrane region" description="Helical" evidence="4">
    <location>
        <begin position="358"/>
        <end position="378"/>
    </location>
</feature>
<gene>
    <name evidence="7" type="ORF">ACJMK2_007006</name>
</gene>
<dbReference type="SMART" id="SM00042">
    <property type="entry name" value="CUB"/>
    <property type="match status" value="1"/>
</dbReference>
<name>A0ABD3VIA5_SINWO</name>
<evidence type="ECO:0000256" key="4">
    <source>
        <dbReference type="SAM" id="Phobius"/>
    </source>
</evidence>
<reference evidence="7 8" key="1">
    <citation type="submission" date="2024-11" db="EMBL/GenBank/DDBJ databases">
        <title>Chromosome-level genome assembly of the freshwater bivalve Anodonta woodiana.</title>
        <authorList>
            <person name="Chen X."/>
        </authorList>
    </citation>
    <scope>NUCLEOTIDE SEQUENCE [LARGE SCALE GENOMIC DNA]</scope>
    <source>
        <strain evidence="7">MN2024</strain>
        <tissue evidence="7">Gills</tissue>
    </source>
</reference>
<keyword evidence="4" id="KW-1133">Transmembrane helix</keyword>
<proteinExistence type="predicted"/>